<sequence length="95" mass="10699">MAERKKMSDAARQFIQTGQVQPSSPPSASSDQLTSNSLRQELLGDEQATESSVRFTVDLPRSLHRRLDQLSTDSGKPKTELVRIIIRRALENIDY</sequence>
<feature type="region of interest" description="Disordered" evidence="1">
    <location>
        <begin position="1"/>
        <end position="54"/>
    </location>
</feature>
<evidence type="ECO:0000313" key="3">
    <source>
        <dbReference type="EMBL" id="CAA9589874.1"/>
    </source>
</evidence>
<dbReference type="SUPFAM" id="SSF47598">
    <property type="entry name" value="Ribbon-helix-helix"/>
    <property type="match status" value="1"/>
</dbReference>
<gene>
    <name evidence="3" type="ORF">AVDCRST_MAG81-4902</name>
</gene>
<feature type="domain" description="Ribbon-helix-helix protein CopG" evidence="2">
    <location>
        <begin position="53"/>
        <end position="91"/>
    </location>
</feature>
<dbReference type="Pfam" id="PF01402">
    <property type="entry name" value="RHH_1"/>
    <property type="match status" value="1"/>
</dbReference>
<dbReference type="EMBL" id="CADCWO010000253">
    <property type="protein sequence ID" value="CAA9589874.1"/>
    <property type="molecule type" value="Genomic_DNA"/>
</dbReference>
<protein>
    <recommendedName>
        <fullName evidence="2">Ribbon-helix-helix protein CopG domain-containing protein</fullName>
    </recommendedName>
</protein>
<evidence type="ECO:0000256" key="1">
    <source>
        <dbReference type="SAM" id="MobiDB-lite"/>
    </source>
</evidence>
<evidence type="ECO:0000259" key="2">
    <source>
        <dbReference type="Pfam" id="PF01402"/>
    </source>
</evidence>
<dbReference type="InterPro" id="IPR010985">
    <property type="entry name" value="Ribbon_hlx_hlx"/>
</dbReference>
<reference evidence="3" key="1">
    <citation type="submission" date="2020-02" db="EMBL/GenBank/DDBJ databases">
        <authorList>
            <person name="Meier V. D."/>
        </authorList>
    </citation>
    <scope>NUCLEOTIDE SEQUENCE</scope>
    <source>
        <strain evidence="3">AVDCRST_MAG81</strain>
    </source>
</reference>
<dbReference type="InterPro" id="IPR002145">
    <property type="entry name" value="CopG"/>
</dbReference>
<name>A0A6J4VVS9_9CYAN</name>
<organism evidence="3">
    <name type="scientific">uncultured Synechococcales cyanobacterium</name>
    <dbReference type="NCBI Taxonomy" id="1936017"/>
    <lineage>
        <taxon>Bacteria</taxon>
        <taxon>Bacillati</taxon>
        <taxon>Cyanobacteriota</taxon>
        <taxon>Cyanophyceae</taxon>
        <taxon>Synechococcales</taxon>
        <taxon>environmental samples</taxon>
    </lineage>
</organism>
<proteinExistence type="predicted"/>
<accession>A0A6J4VVS9</accession>
<dbReference type="GO" id="GO:0006355">
    <property type="term" value="P:regulation of DNA-templated transcription"/>
    <property type="evidence" value="ECO:0007669"/>
    <property type="project" value="InterPro"/>
</dbReference>
<dbReference type="AlphaFoldDB" id="A0A6J4VVS9"/>